<reference evidence="1 2" key="1">
    <citation type="submission" date="2024-08" db="EMBL/GenBank/DDBJ databases">
        <title>Insights into the chromosomal genome structure of Flemingia macrophylla.</title>
        <authorList>
            <person name="Ding Y."/>
            <person name="Zhao Y."/>
            <person name="Bi W."/>
            <person name="Wu M."/>
            <person name="Zhao G."/>
            <person name="Gong Y."/>
            <person name="Li W."/>
            <person name="Zhang P."/>
        </authorList>
    </citation>
    <scope>NUCLEOTIDE SEQUENCE [LARGE SCALE GENOMIC DNA]</scope>
    <source>
        <strain evidence="1">DYQJB</strain>
        <tissue evidence="1">Leaf</tissue>
    </source>
</reference>
<evidence type="ECO:0000313" key="2">
    <source>
        <dbReference type="Proteomes" id="UP001603857"/>
    </source>
</evidence>
<proteinExistence type="predicted"/>
<sequence>MMHSPALSPHSLHAWLTQLLRQNPSLPIPRHRTQCPPCAAWPASSPEAWPQSLLKHQKQTLLVAEKELPSGGCGRRGSRFGGFGFGDFFGRIDEEADNGSDAGGLAVGDDNGNKDAVGNAMSMFDNILSGEHPPYHAR</sequence>
<organism evidence="1 2">
    <name type="scientific">Flemingia macrophylla</name>
    <dbReference type="NCBI Taxonomy" id="520843"/>
    <lineage>
        <taxon>Eukaryota</taxon>
        <taxon>Viridiplantae</taxon>
        <taxon>Streptophyta</taxon>
        <taxon>Embryophyta</taxon>
        <taxon>Tracheophyta</taxon>
        <taxon>Spermatophyta</taxon>
        <taxon>Magnoliopsida</taxon>
        <taxon>eudicotyledons</taxon>
        <taxon>Gunneridae</taxon>
        <taxon>Pentapetalae</taxon>
        <taxon>rosids</taxon>
        <taxon>fabids</taxon>
        <taxon>Fabales</taxon>
        <taxon>Fabaceae</taxon>
        <taxon>Papilionoideae</taxon>
        <taxon>50 kb inversion clade</taxon>
        <taxon>NPAAA clade</taxon>
        <taxon>indigoferoid/millettioid clade</taxon>
        <taxon>Phaseoleae</taxon>
        <taxon>Flemingia</taxon>
    </lineage>
</organism>
<comment type="caution">
    <text evidence="1">The sequence shown here is derived from an EMBL/GenBank/DDBJ whole genome shotgun (WGS) entry which is preliminary data.</text>
</comment>
<protein>
    <submittedName>
        <fullName evidence="1">Uncharacterized protein</fullName>
    </submittedName>
</protein>
<accession>A0ABD1MVD9</accession>
<dbReference type="Proteomes" id="UP001603857">
    <property type="component" value="Unassembled WGS sequence"/>
</dbReference>
<dbReference type="EMBL" id="JBGMDY010000003">
    <property type="protein sequence ID" value="KAL2339616.1"/>
    <property type="molecule type" value="Genomic_DNA"/>
</dbReference>
<gene>
    <name evidence="1" type="ORF">Fmac_007556</name>
</gene>
<keyword evidence="2" id="KW-1185">Reference proteome</keyword>
<evidence type="ECO:0000313" key="1">
    <source>
        <dbReference type="EMBL" id="KAL2339616.1"/>
    </source>
</evidence>
<dbReference type="AlphaFoldDB" id="A0ABD1MVD9"/>
<name>A0ABD1MVD9_9FABA</name>